<gene>
    <name evidence="1" type="ORF">IM53_009795</name>
</gene>
<reference evidence="1 2" key="1">
    <citation type="journal article" date="2016" name="Plant Pathol.">
        <title>Genetic characterization of strains named as Xanthomonas axonopodis pv. dieffenbachiae leads to a taxonomic revision of the X. axonopodis species complex.</title>
        <authorList>
            <person name="Constantin E.C."/>
            <person name="Cleenwerck I."/>
            <person name="Maes M."/>
            <person name="Baeyen S."/>
            <person name="Van Malderghem C."/>
            <person name="De Vos P."/>
            <person name="Cottyn B."/>
        </authorList>
    </citation>
    <scope>NUCLEOTIDE SEQUENCE [LARGE SCALE GENOMIC DNA]</scope>
    <source>
        <strain evidence="1 2">LMG 25940</strain>
    </source>
</reference>
<dbReference type="AlphaFoldDB" id="A0A1V9H9N4"/>
<sequence>MAAGLMQTRGSDAALRRKTLHAQATPPARTPPGDAYVAVQHLALPHLDVFARNLPLRSPRVA</sequence>
<reference evidence="2" key="2">
    <citation type="journal article" date="2017" name="Plant Pathol.">
        <title>Pathogenicity and virulence gene content of Xanthomonas strains infecting Araceae, formerly known as Xanthomonas axonopodis pv. dieffenbachiae.</title>
        <authorList>
            <person name="Constantin E.C."/>
            <person name="Haegeman A."/>
            <person name="Van Vaerenbergh J."/>
            <person name="Baeyen S."/>
            <person name="Van Malderghem C."/>
            <person name="Maes M."/>
            <person name="Cottyn B."/>
        </authorList>
    </citation>
    <scope>NUCLEOTIDE SEQUENCE [LARGE SCALE GENOMIC DNA]</scope>
    <source>
        <strain evidence="2">LMG 25940</strain>
    </source>
</reference>
<proteinExistence type="predicted"/>
<organism evidence="1 2">
    <name type="scientific">Xanthomonas phaseoli pv. dieffenbachiae</name>
    <dbReference type="NCBI Taxonomy" id="92828"/>
    <lineage>
        <taxon>Bacteria</taxon>
        <taxon>Pseudomonadati</taxon>
        <taxon>Pseudomonadota</taxon>
        <taxon>Gammaproteobacteria</taxon>
        <taxon>Lysobacterales</taxon>
        <taxon>Lysobacteraceae</taxon>
        <taxon>Xanthomonas</taxon>
    </lineage>
</organism>
<dbReference type="Proteomes" id="UP000050546">
    <property type="component" value="Unassembled WGS sequence"/>
</dbReference>
<accession>A0A1V9H9N4</accession>
<comment type="caution">
    <text evidence="1">The sequence shown here is derived from an EMBL/GenBank/DDBJ whole genome shotgun (WGS) entry which is preliminary data.</text>
</comment>
<evidence type="ECO:0000313" key="2">
    <source>
        <dbReference type="Proteomes" id="UP000050546"/>
    </source>
</evidence>
<protein>
    <submittedName>
        <fullName evidence="1">Uncharacterized protein</fullName>
    </submittedName>
</protein>
<evidence type="ECO:0000313" key="1">
    <source>
        <dbReference type="EMBL" id="OQP79566.1"/>
    </source>
</evidence>
<dbReference type="EMBL" id="JPYI02000066">
    <property type="protein sequence ID" value="OQP79566.1"/>
    <property type="molecule type" value="Genomic_DNA"/>
</dbReference>
<name>A0A1V9H9N4_9XANT</name>